<reference evidence="3 4" key="1">
    <citation type="submission" date="2014-03" db="EMBL/GenBank/DDBJ databases">
        <title>Genomics of Bifidobacteria.</title>
        <authorList>
            <person name="Ventura M."/>
            <person name="Milani C."/>
            <person name="Lugli G.A."/>
        </authorList>
    </citation>
    <scope>NUCLEOTIDE SEQUENCE [LARGE SCALE GENOMIC DNA]</scope>
    <source>
        <strain evidence="3 4">DSM 23973</strain>
    </source>
</reference>
<sequence length="255" mass="27707">MRFESAYAGVATSEYSFRRLAATLVALASAFVLMFGIVPVSVAADTGGTVDMYRMYNPNSGEHFYTGNGVERDQLRGAGWKYEGVGWVAPAHSDTPVYRLYNPNASDHHYTTSAGERDNLVCSGWSDEGIGWYSSDTNRAFTVYRQYNPNATSGAHNYTLNLNEANHLIANGWHDEGIAWYAVGGATPAPVDPTPAPSPNPTPSPNPNPTLPGRQVTPGAYCKKVEVGQLGTANGKIYVCAYHPGNKIPHWYPRD</sequence>
<organism evidence="3 4">
    <name type="scientific">Bifidobacterium callitrichos DSM 23973</name>
    <dbReference type="NCBI Taxonomy" id="1437609"/>
    <lineage>
        <taxon>Bacteria</taxon>
        <taxon>Bacillati</taxon>
        <taxon>Actinomycetota</taxon>
        <taxon>Actinomycetes</taxon>
        <taxon>Bifidobacteriales</taxon>
        <taxon>Bifidobacteriaceae</taxon>
        <taxon>Bifidobacterium</taxon>
    </lineage>
</organism>
<name>A0A087A0S1_9BIFI</name>
<dbReference type="InterPro" id="IPR043708">
    <property type="entry name" value="DUF5648"/>
</dbReference>
<comment type="caution">
    <text evidence="3">The sequence shown here is derived from an EMBL/GenBank/DDBJ whole genome shotgun (WGS) entry which is preliminary data.</text>
</comment>
<proteinExistence type="predicted"/>
<dbReference type="RefSeq" id="WP_081887403.1">
    <property type="nucleotide sequence ID" value="NZ_JDUV01000024.1"/>
</dbReference>
<accession>A0A087A0S1</accession>
<protein>
    <submittedName>
        <fullName evidence="3">Peptidase</fullName>
    </submittedName>
</protein>
<evidence type="ECO:0000259" key="2">
    <source>
        <dbReference type="Pfam" id="PF18885"/>
    </source>
</evidence>
<feature type="domain" description="DUF5648" evidence="2">
    <location>
        <begin position="52"/>
        <end position="183"/>
    </location>
</feature>
<dbReference type="eggNOG" id="COG3757">
    <property type="taxonomic scope" value="Bacteria"/>
</dbReference>
<dbReference type="AlphaFoldDB" id="A0A087A0S1"/>
<dbReference type="OrthoDB" id="3240600at2"/>
<dbReference type="EMBL" id="JGYS01000017">
    <property type="protein sequence ID" value="KFI52371.1"/>
    <property type="molecule type" value="Genomic_DNA"/>
</dbReference>
<feature type="compositionally biased region" description="Pro residues" evidence="1">
    <location>
        <begin position="190"/>
        <end position="210"/>
    </location>
</feature>
<evidence type="ECO:0000313" key="3">
    <source>
        <dbReference type="EMBL" id="KFI52371.1"/>
    </source>
</evidence>
<evidence type="ECO:0000256" key="1">
    <source>
        <dbReference type="SAM" id="MobiDB-lite"/>
    </source>
</evidence>
<feature type="region of interest" description="Disordered" evidence="1">
    <location>
        <begin position="189"/>
        <end position="217"/>
    </location>
</feature>
<dbReference type="Pfam" id="PF18885">
    <property type="entry name" value="DUF5648"/>
    <property type="match status" value="1"/>
</dbReference>
<gene>
    <name evidence="3" type="ORF">BCAL_2016</name>
</gene>
<dbReference type="STRING" id="1437609.BCAL_2016"/>
<evidence type="ECO:0000313" key="4">
    <source>
        <dbReference type="Proteomes" id="UP000029072"/>
    </source>
</evidence>
<dbReference type="Proteomes" id="UP000029072">
    <property type="component" value="Unassembled WGS sequence"/>
</dbReference>